<evidence type="ECO:0000313" key="2">
    <source>
        <dbReference type="Proteomes" id="UP001311232"/>
    </source>
</evidence>
<sequence>MKVLRSKPSSCQFFLLLAPPSGPTPYFQLYYLNSLYSGCTKLISLQGALEGLPPFSRFEVSLRDTDLRLDGGSSEMELVLEKSLDLLLRPRVDMWWLRKERLLVVDRPHSRIDRERKRRETLWIKSETVNQQQDTQIEMNQKLI</sequence>
<dbReference type="AlphaFoldDB" id="A0AAV9RQX7"/>
<keyword evidence="2" id="KW-1185">Reference proteome</keyword>
<accession>A0AAV9RQX7</accession>
<gene>
    <name evidence="1" type="ORF">CRENBAI_018065</name>
</gene>
<reference evidence="1 2" key="1">
    <citation type="submission" date="2021-06" db="EMBL/GenBank/DDBJ databases">
        <authorList>
            <person name="Palmer J.M."/>
        </authorList>
    </citation>
    <scope>NUCLEOTIDE SEQUENCE [LARGE SCALE GENOMIC DNA]</scope>
    <source>
        <strain evidence="1 2">MEX-2019</strain>
        <tissue evidence="1">Muscle</tissue>
    </source>
</reference>
<comment type="caution">
    <text evidence="1">The sequence shown here is derived from an EMBL/GenBank/DDBJ whole genome shotgun (WGS) entry which is preliminary data.</text>
</comment>
<name>A0AAV9RQX7_9TELE</name>
<proteinExistence type="predicted"/>
<protein>
    <submittedName>
        <fullName evidence="1">Uncharacterized protein</fullName>
    </submittedName>
</protein>
<organism evidence="1 2">
    <name type="scientific">Crenichthys baileyi</name>
    <name type="common">White River springfish</name>
    <dbReference type="NCBI Taxonomy" id="28760"/>
    <lineage>
        <taxon>Eukaryota</taxon>
        <taxon>Metazoa</taxon>
        <taxon>Chordata</taxon>
        <taxon>Craniata</taxon>
        <taxon>Vertebrata</taxon>
        <taxon>Euteleostomi</taxon>
        <taxon>Actinopterygii</taxon>
        <taxon>Neopterygii</taxon>
        <taxon>Teleostei</taxon>
        <taxon>Neoteleostei</taxon>
        <taxon>Acanthomorphata</taxon>
        <taxon>Ovalentaria</taxon>
        <taxon>Atherinomorphae</taxon>
        <taxon>Cyprinodontiformes</taxon>
        <taxon>Goodeidae</taxon>
        <taxon>Crenichthys</taxon>
    </lineage>
</organism>
<dbReference type="EMBL" id="JAHHUM010001484">
    <property type="protein sequence ID" value="KAK5611356.1"/>
    <property type="molecule type" value="Genomic_DNA"/>
</dbReference>
<evidence type="ECO:0000313" key="1">
    <source>
        <dbReference type="EMBL" id="KAK5611356.1"/>
    </source>
</evidence>
<dbReference type="Proteomes" id="UP001311232">
    <property type="component" value="Unassembled WGS sequence"/>
</dbReference>